<keyword evidence="3" id="KW-0805">Transcription regulation</keyword>
<comment type="similarity">
    <text evidence="1">In the C-terminal section; belongs to the class-I pyridoxal-phosphate-dependent aminotransferase family.</text>
</comment>
<feature type="domain" description="HTH gntR-type" evidence="6">
    <location>
        <begin position="14"/>
        <end position="82"/>
    </location>
</feature>
<comment type="caution">
    <text evidence="7">The sequence shown here is derived from an EMBL/GenBank/DDBJ whole genome shotgun (WGS) entry which is preliminary data.</text>
</comment>
<dbReference type="CDD" id="cd00609">
    <property type="entry name" value="AAT_like"/>
    <property type="match status" value="1"/>
</dbReference>
<evidence type="ECO:0000256" key="2">
    <source>
        <dbReference type="ARBA" id="ARBA00022898"/>
    </source>
</evidence>
<evidence type="ECO:0000256" key="5">
    <source>
        <dbReference type="ARBA" id="ARBA00023163"/>
    </source>
</evidence>
<accession>A0ABR9QWS0</accession>
<dbReference type="InterPro" id="IPR036388">
    <property type="entry name" value="WH-like_DNA-bd_sf"/>
</dbReference>
<dbReference type="InterPro" id="IPR036390">
    <property type="entry name" value="WH_DNA-bd_sf"/>
</dbReference>
<evidence type="ECO:0000256" key="1">
    <source>
        <dbReference type="ARBA" id="ARBA00005384"/>
    </source>
</evidence>
<dbReference type="PANTHER" id="PTHR46577">
    <property type="entry name" value="HTH-TYPE TRANSCRIPTIONAL REGULATORY PROTEIN GABR"/>
    <property type="match status" value="1"/>
</dbReference>
<dbReference type="GO" id="GO:0008483">
    <property type="term" value="F:transaminase activity"/>
    <property type="evidence" value="ECO:0007669"/>
    <property type="project" value="UniProtKB-KW"/>
</dbReference>
<dbReference type="Pfam" id="PF00392">
    <property type="entry name" value="GntR"/>
    <property type="match status" value="1"/>
</dbReference>
<dbReference type="PANTHER" id="PTHR46577:SF1">
    <property type="entry name" value="HTH-TYPE TRANSCRIPTIONAL REGULATORY PROTEIN GABR"/>
    <property type="match status" value="1"/>
</dbReference>
<protein>
    <submittedName>
        <fullName evidence="7">PLP-dependent aminotransferase family protein</fullName>
    </submittedName>
</protein>
<evidence type="ECO:0000313" key="8">
    <source>
        <dbReference type="Proteomes" id="UP001516588"/>
    </source>
</evidence>
<dbReference type="InterPro" id="IPR004839">
    <property type="entry name" value="Aminotransferase_I/II_large"/>
</dbReference>
<dbReference type="RefSeq" id="WP_226384993.1">
    <property type="nucleotide sequence ID" value="NZ_JADCKA010000004.1"/>
</dbReference>
<keyword evidence="7" id="KW-0808">Transferase</keyword>
<proteinExistence type="inferred from homology"/>
<dbReference type="SUPFAM" id="SSF46785">
    <property type="entry name" value="Winged helix' DNA-binding domain"/>
    <property type="match status" value="1"/>
</dbReference>
<dbReference type="InterPro" id="IPR015424">
    <property type="entry name" value="PyrdxlP-dep_Trfase"/>
</dbReference>
<organism evidence="7 8">
    <name type="scientific">Gallibacter intestinalis</name>
    <dbReference type="NCBI Taxonomy" id="2779356"/>
    <lineage>
        <taxon>Bacteria</taxon>
        <taxon>Bacillati</taxon>
        <taxon>Bacillota</taxon>
        <taxon>Clostridia</taxon>
        <taxon>Eubacteriales</taxon>
        <taxon>Eubacteriaceae</taxon>
        <taxon>Gallibacter</taxon>
    </lineage>
</organism>
<reference evidence="7 8" key="1">
    <citation type="submission" date="2020-10" db="EMBL/GenBank/DDBJ databases">
        <title>ChiBAC.</title>
        <authorList>
            <person name="Zenner C."/>
            <person name="Hitch T.C.A."/>
            <person name="Clavel T."/>
        </authorList>
    </citation>
    <scope>NUCLEOTIDE SEQUENCE [LARGE SCALE GENOMIC DNA]</scope>
    <source>
        <strain evidence="7 8">DSM 108706</strain>
    </source>
</reference>
<dbReference type="Gene3D" id="1.10.10.10">
    <property type="entry name" value="Winged helix-like DNA-binding domain superfamily/Winged helix DNA-binding domain"/>
    <property type="match status" value="1"/>
</dbReference>
<keyword evidence="4" id="KW-0238">DNA-binding</keyword>
<dbReference type="InterPro" id="IPR015421">
    <property type="entry name" value="PyrdxlP-dep_Trfase_major"/>
</dbReference>
<dbReference type="Pfam" id="PF00155">
    <property type="entry name" value="Aminotran_1_2"/>
    <property type="match status" value="1"/>
</dbReference>
<gene>
    <name evidence="7" type="ORF">INF20_03390</name>
</gene>
<dbReference type="Gene3D" id="3.40.640.10">
    <property type="entry name" value="Type I PLP-dependent aspartate aminotransferase-like (Major domain)"/>
    <property type="match status" value="1"/>
</dbReference>
<keyword evidence="2" id="KW-0663">Pyridoxal phosphate</keyword>
<evidence type="ECO:0000256" key="4">
    <source>
        <dbReference type="ARBA" id="ARBA00023125"/>
    </source>
</evidence>
<keyword evidence="8" id="KW-1185">Reference proteome</keyword>
<dbReference type="EMBL" id="JADCKA010000004">
    <property type="protein sequence ID" value="MBE5035323.1"/>
    <property type="molecule type" value="Genomic_DNA"/>
</dbReference>
<dbReference type="InterPro" id="IPR051446">
    <property type="entry name" value="HTH_trans_reg/aminotransferase"/>
</dbReference>
<dbReference type="CDD" id="cd07377">
    <property type="entry name" value="WHTH_GntR"/>
    <property type="match status" value="1"/>
</dbReference>
<keyword evidence="5" id="KW-0804">Transcription</keyword>
<evidence type="ECO:0000313" key="7">
    <source>
        <dbReference type="EMBL" id="MBE5035323.1"/>
    </source>
</evidence>
<dbReference type="SUPFAM" id="SSF53383">
    <property type="entry name" value="PLP-dependent transferases"/>
    <property type="match status" value="1"/>
</dbReference>
<dbReference type="InterPro" id="IPR000524">
    <property type="entry name" value="Tscrpt_reg_HTH_GntR"/>
</dbReference>
<keyword evidence="7" id="KW-0032">Aminotransferase</keyword>
<evidence type="ECO:0000259" key="6">
    <source>
        <dbReference type="PROSITE" id="PS50949"/>
    </source>
</evidence>
<sequence length="476" mass="53175">MKAIIPVFETDSAKPIYMQLYEFIKEAILSGETAPHEKLPSLRNLSSSLNISVTTVGLAYGQLEVEGYIYSKPQSGYFVSDISKTPDFESVGKPVNSPVSEIMKSEGVEGIISEHSSANKQPPLIYDIKCFDFVSWKKCINRVLNDYPYLLLTESDPQGEELLRRQIAKYLYTSRGVRCNADQIVIAAGTQQITNHLATLLKLMDISLISFEEPGYPQVRNTFRDRGFAISPVPVKTDGIEIDRLPSNVASAAYVSPSNQFPTGAVMPVANRYRLLEWAESNDSYIIEDDYNSELRYFGRPIPSLQGLDKRGRVIYLGSFSSTLFASIKISYMVLPHSMAQMFHSIMKGYSQSCSKTEQLALAFYMESGKYQTGIKKLRRLYSRKLEAAKASIEAHSHGRITPLGTSSGLSMLLSVKTKKLPSMLEESSRSIGISSVAAHVDAGERKVAMIFYYNLIPDELMDSCIEKLCDLWLQV</sequence>
<evidence type="ECO:0000256" key="3">
    <source>
        <dbReference type="ARBA" id="ARBA00023015"/>
    </source>
</evidence>
<dbReference type="PROSITE" id="PS50949">
    <property type="entry name" value="HTH_GNTR"/>
    <property type="match status" value="1"/>
</dbReference>
<dbReference type="Proteomes" id="UP001516588">
    <property type="component" value="Unassembled WGS sequence"/>
</dbReference>
<name>A0ABR9QWS0_9FIRM</name>
<dbReference type="SMART" id="SM00345">
    <property type="entry name" value="HTH_GNTR"/>
    <property type="match status" value="1"/>
</dbReference>